<dbReference type="EMBL" id="PGCI01000153">
    <property type="protein sequence ID" value="PLW36850.1"/>
    <property type="molecule type" value="Genomic_DNA"/>
</dbReference>
<evidence type="ECO:0000256" key="1">
    <source>
        <dbReference type="SAM" id="Phobius"/>
    </source>
</evidence>
<proteinExistence type="predicted"/>
<feature type="transmembrane region" description="Helical" evidence="1">
    <location>
        <begin position="89"/>
        <end position="113"/>
    </location>
</feature>
<reference evidence="2 3" key="1">
    <citation type="submission" date="2017-11" db="EMBL/GenBank/DDBJ databases">
        <title>De novo assembly and phasing of dikaryotic genomes from two isolates of Puccinia coronata f. sp. avenae, the causal agent of oat crown rust.</title>
        <authorList>
            <person name="Miller M.E."/>
            <person name="Zhang Y."/>
            <person name="Omidvar V."/>
            <person name="Sperschneider J."/>
            <person name="Schwessinger B."/>
            <person name="Raley C."/>
            <person name="Palmer J.M."/>
            <person name="Garnica D."/>
            <person name="Upadhyaya N."/>
            <person name="Rathjen J."/>
            <person name="Taylor J.M."/>
            <person name="Park R.F."/>
            <person name="Dodds P.N."/>
            <person name="Hirsch C.D."/>
            <person name="Kianian S.F."/>
            <person name="Figueroa M."/>
        </authorList>
    </citation>
    <scope>NUCLEOTIDE SEQUENCE [LARGE SCALE GENOMIC DNA]</scope>
    <source>
        <strain evidence="2">12SD80</strain>
    </source>
</reference>
<feature type="transmembrane region" description="Helical" evidence="1">
    <location>
        <begin position="48"/>
        <end position="69"/>
    </location>
</feature>
<dbReference type="Proteomes" id="UP000235392">
    <property type="component" value="Unassembled WGS sequence"/>
</dbReference>
<sequence length="450" mass="51712">MPDELVSKILDVVAHSPPHVNPYDTVIEVLKKHLEPPPTPRWLSNLRILTLVLYVLMFFQAVSLLYQRYRTSPLFKLRRNNLGLVFVDIYYNTGLVYFFFAPVTAYILIIQIAAERGHHAKESTILFIFCHKFFALILGSWGMFDFASTMNRERLQTLIKWAYSSFFVFVALVPLPFITWPYVNAYRDLREEESIIEDLITALRQQASAYDPKKFYLDNILSQLGPAIKLNMLRISLGMNLRYGLIVYSLDNCLLILIHTPLLWISLRSLYKKSPPPVSVEAALGSTKIKVKKPPISRKLDRDRRRLVCHALYVFAGTALHLPPLIFLLTRNMDDFVSDPTRRETYYHGLTDPMAFLGNIILLALNLNSYRNLRARNKSGRQSIPTPTGGANFKNQQQEIHLEDMNVTTERISIALHDIPIVLDNSEDIAQYSEKSAWWDGSAPGHSDRN</sequence>
<comment type="caution">
    <text evidence="2">The sequence shown here is derived from an EMBL/GenBank/DDBJ whole genome shotgun (WGS) entry which is preliminary data.</text>
</comment>
<feature type="transmembrane region" description="Helical" evidence="1">
    <location>
        <begin position="245"/>
        <end position="265"/>
    </location>
</feature>
<name>A0A2N5UGJ7_9BASI</name>
<gene>
    <name evidence="2" type="ORF">PCASD_15266</name>
</gene>
<keyword evidence="1" id="KW-1133">Transmembrane helix</keyword>
<evidence type="ECO:0008006" key="4">
    <source>
        <dbReference type="Google" id="ProtNLM"/>
    </source>
</evidence>
<accession>A0A2N5UGJ7</accession>
<evidence type="ECO:0000313" key="3">
    <source>
        <dbReference type="Proteomes" id="UP000235392"/>
    </source>
</evidence>
<feature type="transmembrane region" description="Helical" evidence="1">
    <location>
        <begin position="125"/>
        <end position="146"/>
    </location>
</feature>
<keyword evidence="1" id="KW-0812">Transmembrane</keyword>
<evidence type="ECO:0000313" key="2">
    <source>
        <dbReference type="EMBL" id="PLW36850.1"/>
    </source>
</evidence>
<feature type="transmembrane region" description="Helical" evidence="1">
    <location>
        <begin position="158"/>
        <end position="183"/>
    </location>
</feature>
<keyword evidence="1" id="KW-0472">Membrane</keyword>
<feature type="transmembrane region" description="Helical" evidence="1">
    <location>
        <begin position="307"/>
        <end position="326"/>
    </location>
</feature>
<dbReference type="AlphaFoldDB" id="A0A2N5UGJ7"/>
<protein>
    <recommendedName>
        <fullName evidence="4">G-protein coupled receptors family 1 profile domain-containing protein</fullName>
    </recommendedName>
</protein>
<feature type="transmembrane region" description="Helical" evidence="1">
    <location>
        <begin position="346"/>
        <end position="367"/>
    </location>
</feature>
<organism evidence="2 3">
    <name type="scientific">Puccinia coronata f. sp. avenae</name>
    <dbReference type="NCBI Taxonomy" id="200324"/>
    <lineage>
        <taxon>Eukaryota</taxon>
        <taxon>Fungi</taxon>
        <taxon>Dikarya</taxon>
        <taxon>Basidiomycota</taxon>
        <taxon>Pucciniomycotina</taxon>
        <taxon>Pucciniomycetes</taxon>
        <taxon>Pucciniales</taxon>
        <taxon>Pucciniaceae</taxon>
        <taxon>Puccinia</taxon>
    </lineage>
</organism>